<dbReference type="SUPFAM" id="SSF51126">
    <property type="entry name" value="Pectin lyase-like"/>
    <property type="match status" value="2"/>
</dbReference>
<evidence type="ECO:0000256" key="4">
    <source>
        <dbReference type="ARBA" id="ARBA00022525"/>
    </source>
</evidence>
<dbReference type="InterPro" id="IPR003368">
    <property type="entry name" value="POMP_repeat"/>
</dbReference>
<protein>
    <submittedName>
        <fullName evidence="10">Uncharacterized protein</fullName>
    </submittedName>
</protein>
<feature type="transmembrane region" description="Helical" evidence="8">
    <location>
        <begin position="744"/>
        <end position="766"/>
    </location>
</feature>
<keyword evidence="8" id="KW-0812">Transmembrane</keyword>
<keyword evidence="6 8" id="KW-0472">Membrane</keyword>
<feature type="transmembrane region" description="Helical" evidence="8">
    <location>
        <begin position="842"/>
        <end position="861"/>
    </location>
</feature>
<dbReference type="OrthoDB" id="5950997at2759"/>
<keyword evidence="4" id="KW-0964">Secreted</keyword>
<proteinExistence type="predicted"/>
<dbReference type="Pfam" id="PF02415">
    <property type="entry name" value="Chlam_PMP"/>
    <property type="match status" value="3"/>
</dbReference>
<comment type="caution">
    <text evidence="10">The sequence shown here is derived from an EMBL/GenBank/DDBJ whole genome shotgun (WGS) entry which is preliminary data.</text>
</comment>
<name>A0A835ZLE8_9STRA</name>
<evidence type="ECO:0000256" key="7">
    <source>
        <dbReference type="ARBA" id="ARBA00023237"/>
    </source>
</evidence>
<evidence type="ECO:0000256" key="6">
    <source>
        <dbReference type="ARBA" id="ARBA00023136"/>
    </source>
</evidence>
<dbReference type="InterPro" id="IPR011050">
    <property type="entry name" value="Pectin_lyase_fold/virulence"/>
</dbReference>
<feature type="transmembrane region" description="Helical" evidence="8">
    <location>
        <begin position="630"/>
        <end position="653"/>
    </location>
</feature>
<feature type="transmembrane region" description="Helical" evidence="8">
    <location>
        <begin position="911"/>
        <end position="937"/>
    </location>
</feature>
<feature type="transmembrane region" description="Helical" evidence="8">
    <location>
        <begin position="690"/>
        <end position="711"/>
    </location>
</feature>
<evidence type="ECO:0000256" key="9">
    <source>
        <dbReference type="SAM" id="SignalP"/>
    </source>
</evidence>
<keyword evidence="7" id="KW-0998">Cell outer membrane</keyword>
<evidence type="ECO:0000256" key="1">
    <source>
        <dbReference type="ARBA" id="ARBA00004196"/>
    </source>
</evidence>
<dbReference type="PANTHER" id="PTHR11319:SF35">
    <property type="entry name" value="OUTER MEMBRANE PROTEIN PMPC-RELATED"/>
    <property type="match status" value="1"/>
</dbReference>
<feature type="transmembrane region" description="Helical" evidence="8">
    <location>
        <begin position="949"/>
        <end position="969"/>
    </location>
</feature>
<accession>A0A835ZLE8</accession>
<evidence type="ECO:0000256" key="8">
    <source>
        <dbReference type="SAM" id="Phobius"/>
    </source>
</evidence>
<feature type="chain" id="PRO_5032934792" evidence="9">
    <location>
        <begin position="36"/>
        <end position="1048"/>
    </location>
</feature>
<evidence type="ECO:0000313" key="11">
    <source>
        <dbReference type="Proteomes" id="UP000664859"/>
    </source>
</evidence>
<feature type="transmembrane region" description="Helical" evidence="8">
    <location>
        <begin position="791"/>
        <end position="812"/>
    </location>
</feature>
<evidence type="ECO:0000313" key="10">
    <source>
        <dbReference type="EMBL" id="KAG5193174.1"/>
    </source>
</evidence>
<gene>
    <name evidence="10" type="ORF">JKP88DRAFT_240807</name>
</gene>
<evidence type="ECO:0000256" key="5">
    <source>
        <dbReference type="ARBA" id="ARBA00022729"/>
    </source>
</evidence>
<organism evidence="10 11">
    <name type="scientific">Tribonema minus</name>
    <dbReference type="NCBI Taxonomy" id="303371"/>
    <lineage>
        <taxon>Eukaryota</taxon>
        <taxon>Sar</taxon>
        <taxon>Stramenopiles</taxon>
        <taxon>Ochrophyta</taxon>
        <taxon>PX clade</taxon>
        <taxon>Xanthophyceae</taxon>
        <taxon>Tribonematales</taxon>
        <taxon>Tribonemataceae</taxon>
        <taxon>Tribonema</taxon>
    </lineage>
</organism>
<dbReference type="PANTHER" id="PTHR11319">
    <property type="entry name" value="G PROTEIN-COUPLED RECEPTOR-RELATED"/>
    <property type="match status" value="1"/>
</dbReference>
<sequence length="1048" mass="111509">MPLAGGGGGHVRRLQLRAWCHAGFVLMTHFWASTGAPEPSCTTAKRVNDMVVDDKASYADLVSAAACPGADVTVQWRGAVLVDEPIVVAEKASLKIVGAPGAVIDGHSTTRLLVVNAGSTVHLQDMTLQNGHALTDATEAPWGGAAFVKSQGLLSIISSRFWFNEGQEVGGAIYQEAGGKLNCTDCVFLENTGSYGGAIDNHGEASFSSCKFTSNSAANAGGAIYQNEDGTLTCIDCVFAKNEADQDGGAIYLEFDGTLNCTDCLFAENAAQDAGGAIYQKRGGISNFTDSVFVDNHGSYGGAMDNYGSATITSCNFTSNSVVGSGGALFQQEGGILYCTGSVFTNNTGPSLGGAMENYGEATITSCNFTSNSVQKHGGAIYQWNSGMLNCTGSEFTENYAGERQLGGAFVLDASATVTVEDCTFRANASPRGGAVAITLPILETTAIMISFRGCQFVGNIAENTAGGAFLQEGTGSALFAKVDSATIFTNNSANCCYAGGQNSGVGASCVDVSTGYDSGWECCSDSQYIGAAPAEGTFTCKGCDTTGLVCTGVGVTSTTLTLDNGFWRETLTQEVVRQCWNSAACSGGAAAASVDEYCAAGYKGPYCAVCSDNYGALVGYRCVECTNTAVAIAFVVMAVVAVTAVFLLWVLVRAVGGASENAGGAKPTDIRSRVARIVLELMRRLRVPIVVLQVLTQYVSITGASLPLSYTEFLNSMSLVSLDLRWVTSPGCAMKVDFYGRLLMATLTPLAVIALIFVPRLYLIARARSERTPRQPHALLQRLVEKDRNAALAFTFLIFAGVSVTVFQTFACDELMYISKSYLRADYSIECYTPEHTAYRIFAGVMVLIYPIGIPALYMSTLWRCFGAHRDHGRTSELAKASSFLWEPYRAHAFHWEVVECLRRLMLTGLLVFIMPGTPGQSAVACVFAFFTGFVYESVRPHGERSDMWLYKLGYSIIFVTYFLSLLMQVSYTDEQSEAIIGNLLIALNVLLLVLALGQAILVLTSVRAQDGPVQQTSMFGILHRSSRLTESEVDAVQVEVEDAPTS</sequence>
<dbReference type="AlphaFoldDB" id="A0A835ZLE8"/>
<keyword evidence="5 9" id="KW-0732">Signal</keyword>
<feature type="signal peptide" evidence="9">
    <location>
        <begin position="1"/>
        <end position="35"/>
    </location>
</feature>
<evidence type="ECO:0000256" key="2">
    <source>
        <dbReference type="ARBA" id="ARBA00004442"/>
    </source>
</evidence>
<keyword evidence="11" id="KW-1185">Reference proteome</keyword>
<dbReference type="GO" id="GO:0005576">
    <property type="term" value="C:extracellular region"/>
    <property type="evidence" value="ECO:0007669"/>
    <property type="project" value="UniProtKB-SubCell"/>
</dbReference>
<reference evidence="10" key="1">
    <citation type="submission" date="2021-02" db="EMBL/GenBank/DDBJ databases">
        <title>First Annotated Genome of the Yellow-green Alga Tribonema minus.</title>
        <authorList>
            <person name="Mahan K.M."/>
        </authorList>
    </citation>
    <scope>NUCLEOTIDE SEQUENCE</scope>
    <source>
        <strain evidence="10">UTEX B ZZ1240</strain>
    </source>
</reference>
<feature type="transmembrane region" description="Helical" evidence="8">
    <location>
        <begin position="981"/>
        <end position="1005"/>
    </location>
</feature>
<evidence type="ECO:0000256" key="3">
    <source>
        <dbReference type="ARBA" id="ARBA00004613"/>
    </source>
</evidence>
<dbReference type="EMBL" id="JAFCMP010000001">
    <property type="protein sequence ID" value="KAG5193174.1"/>
    <property type="molecule type" value="Genomic_DNA"/>
</dbReference>
<dbReference type="Proteomes" id="UP000664859">
    <property type="component" value="Unassembled WGS sequence"/>
</dbReference>
<comment type="subcellular location">
    <subcellularLocation>
        <location evidence="1">Cell envelope</location>
    </subcellularLocation>
    <subcellularLocation>
        <location evidence="2">Cell outer membrane</location>
    </subcellularLocation>
    <subcellularLocation>
        <location evidence="3">Secreted</location>
    </subcellularLocation>
</comment>
<keyword evidence="8" id="KW-1133">Transmembrane helix</keyword>